<comment type="caution">
    <text evidence="2">The sequence shown here is derived from an EMBL/GenBank/DDBJ whole genome shotgun (WGS) entry which is preliminary data.</text>
</comment>
<gene>
    <name evidence="2" type="ORF">FVE85_2485</name>
</gene>
<name>A0A5J4YKP0_PORPP</name>
<dbReference type="Proteomes" id="UP000324585">
    <property type="component" value="Unassembled WGS sequence"/>
</dbReference>
<evidence type="ECO:0000256" key="1">
    <source>
        <dbReference type="SAM" id="MobiDB-lite"/>
    </source>
</evidence>
<feature type="region of interest" description="Disordered" evidence="1">
    <location>
        <begin position="1"/>
        <end position="21"/>
    </location>
</feature>
<dbReference type="EMBL" id="VRMN01000013">
    <property type="protein sequence ID" value="KAA8491470.1"/>
    <property type="molecule type" value="Genomic_DNA"/>
</dbReference>
<organism evidence="2 3">
    <name type="scientific">Porphyridium purpureum</name>
    <name type="common">Red alga</name>
    <name type="synonym">Porphyridium cruentum</name>
    <dbReference type="NCBI Taxonomy" id="35688"/>
    <lineage>
        <taxon>Eukaryota</taxon>
        <taxon>Rhodophyta</taxon>
        <taxon>Bangiophyceae</taxon>
        <taxon>Porphyridiales</taxon>
        <taxon>Porphyridiaceae</taxon>
        <taxon>Porphyridium</taxon>
    </lineage>
</organism>
<dbReference type="AlphaFoldDB" id="A0A5J4YKP0"/>
<evidence type="ECO:0000313" key="2">
    <source>
        <dbReference type="EMBL" id="KAA8491470.1"/>
    </source>
</evidence>
<keyword evidence="3" id="KW-1185">Reference proteome</keyword>
<accession>A0A5J4YKP0</accession>
<evidence type="ECO:0000313" key="3">
    <source>
        <dbReference type="Proteomes" id="UP000324585"/>
    </source>
</evidence>
<reference evidence="3" key="1">
    <citation type="journal article" date="2019" name="Nat. Commun.">
        <title>Expansion of phycobilisome linker gene families in mesophilic red algae.</title>
        <authorList>
            <person name="Lee J."/>
            <person name="Kim D."/>
            <person name="Bhattacharya D."/>
            <person name="Yoon H.S."/>
        </authorList>
    </citation>
    <scope>NUCLEOTIDE SEQUENCE [LARGE SCALE GENOMIC DNA]</scope>
    <source>
        <strain evidence="3">CCMP 1328</strain>
    </source>
</reference>
<proteinExistence type="predicted"/>
<protein>
    <submittedName>
        <fullName evidence="2">Uncharacterized protein</fullName>
    </submittedName>
</protein>
<sequence>MISWSRKAYGGEARRRQPLFRGALNPERRRMRMTLEHGTLPQSVPTNVDNMPGSGATEGLAVTGILLGMLYKFAMRKDIEF</sequence>